<dbReference type="EMBL" id="BK032682">
    <property type="protein sequence ID" value="DAF54782.1"/>
    <property type="molecule type" value="Genomic_DNA"/>
</dbReference>
<sequence length="50" mass="5832">MDSFMNVPVEKEFTYEDVINTYNRSGDKKDVAKRFCISVGEVTKILKKKE</sequence>
<organism evidence="1">
    <name type="scientific">Siphoviridae sp. ctqPo10</name>
    <dbReference type="NCBI Taxonomy" id="2827948"/>
    <lineage>
        <taxon>Viruses</taxon>
        <taxon>Duplodnaviria</taxon>
        <taxon>Heunggongvirae</taxon>
        <taxon>Uroviricota</taxon>
        <taxon>Caudoviricetes</taxon>
    </lineage>
</organism>
<reference evidence="1" key="1">
    <citation type="journal article" date="2021" name="Proc. Natl. Acad. Sci. U.S.A.">
        <title>A Catalog of Tens of Thousands of Viruses from Human Metagenomes Reveals Hidden Associations with Chronic Diseases.</title>
        <authorList>
            <person name="Tisza M.J."/>
            <person name="Buck C.B."/>
        </authorList>
    </citation>
    <scope>NUCLEOTIDE SEQUENCE</scope>
    <source>
        <strain evidence="1">CtqPo10</strain>
    </source>
</reference>
<evidence type="ECO:0000313" key="1">
    <source>
        <dbReference type="EMBL" id="DAF54782.1"/>
    </source>
</evidence>
<name>A0A8S5SV23_9CAUD</name>
<accession>A0A8S5SV23</accession>
<protein>
    <submittedName>
        <fullName evidence="1">Lactose operon repressor</fullName>
    </submittedName>
</protein>
<proteinExistence type="predicted"/>